<accession>A0A977KCW3</accession>
<sequence length="151" mass="17264">MKVMAYVEGCLDKVLLEQLLRKSCRTDQYYVEIQITGGGEAPMRQALDEISNNIGKYVIIAIDSDDMPREKVKTFENMLSEAGIEIIKKEEIDKTNKTITLYRVNVTKDSSVNVILLQWHPTAEGILWRALYESKGCEEVLPPRCCVNEMF</sequence>
<gene>
    <name evidence="1" type="ORF">IPA_06555</name>
</gene>
<keyword evidence="2" id="KW-1185">Reference proteome</keyword>
<organism evidence="1 2">
    <name type="scientific">Ignicoccus pacificus DSM 13166</name>
    <dbReference type="NCBI Taxonomy" id="940294"/>
    <lineage>
        <taxon>Archaea</taxon>
        <taxon>Thermoproteota</taxon>
        <taxon>Thermoprotei</taxon>
        <taxon>Desulfurococcales</taxon>
        <taxon>Desulfurococcaceae</taxon>
        <taxon>Ignicoccus</taxon>
    </lineage>
</organism>
<dbReference type="Proteomes" id="UP001063698">
    <property type="component" value="Chromosome"/>
</dbReference>
<dbReference type="KEGG" id="ipc:IPA_06555"/>
<protein>
    <submittedName>
        <fullName evidence="1">Uncharacterized protein</fullName>
    </submittedName>
</protein>
<proteinExistence type="predicted"/>
<evidence type="ECO:0000313" key="1">
    <source>
        <dbReference type="EMBL" id="UXD22595.1"/>
    </source>
</evidence>
<evidence type="ECO:0000313" key="2">
    <source>
        <dbReference type="Proteomes" id="UP001063698"/>
    </source>
</evidence>
<dbReference type="EMBL" id="CP006868">
    <property type="protein sequence ID" value="UXD22595.1"/>
    <property type="molecule type" value="Genomic_DNA"/>
</dbReference>
<reference evidence="1" key="1">
    <citation type="submission" date="2013-11" db="EMBL/GenBank/DDBJ databases">
        <title>Comparative genomics of Ignicoccus.</title>
        <authorList>
            <person name="Podar M."/>
        </authorList>
    </citation>
    <scope>NUCLEOTIDE SEQUENCE</scope>
    <source>
        <strain evidence="1">DSM 13166</strain>
    </source>
</reference>
<dbReference type="AlphaFoldDB" id="A0A977KCW3"/>
<name>A0A977KCW3_9CREN</name>